<dbReference type="OrthoDB" id="10411889at2759"/>
<evidence type="ECO:0000313" key="2">
    <source>
        <dbReference type="Proteomes" id="UP001147760"/>
    </source>
</evidence>
<name>A0A9W9WY48_9EURO</name>
<proteinExistence type="predicted"/>
<gene>
    <name evidence="1" type="ORF">N7530_004412</name>
</gene>
<accession>A0A9W9WY48</accession>
<keyword evidence="2" id="KW-1185">Reference proteome</keyword>
<comment type="caution">
    <text evidence="1">The sequence shown here is derived from an EMBL/GenBank/DDBJ whole genome shotgun (WGS) entry which is preliminary data.</text>
</comment>
<evidence type="ECO:0000313" key="1">
    <source>
        <dbReference type="EMBL" id="KAJ5478903.1"/>
    </source>
</evidence>
<protein>
    <submittedName>
        <fullName evidence="1">Uncharacterized protein</fullName>
    </submittedName>
</protein>
<organism evidence="1 2">
    <name type="scientific">Penicillium desertorum</name>
    <dbReference type="NCBI Taxonomy" id="1303715"/>
    <lineage>
        <taxon>Eukaryota</taxon>
        <taxon>Fungi</taxon>
        <taxon>Dikarya</taxon>
        <taxon>Ascomycota</taxon>
        <taxon>Pezizomycotina</taxon>
        <taxon>Eurotiomycetes</taxon>
        <taxon>Eurotiomycetidae</taxon>
        <taxon>Eurotiales</taxon>
        <taxon>Aspergillaceae</taxon>
        <taxon>Penicillium</taxon>
    </lineage>
</organism>
<dbReference type="Proteomes" id="UP001147760">
    <property type="component" value="Unassembled WGS sequence"/>
</dbReference>
<reference evidence="1" key="2">
    <citation type="journal article" date="2023" name="IMA Fungus">
        <title>Comparative genomic study of the Penicillium genus elucidates a diverse pangenome and 15 lateral gene transfer events.</title>
        <authorList>
            <person name="Petersen C."/>
            <person name="Sorensen T."/>
            <person name="Nielsen M.R."/>
            <person name="Sondergaard T.E."/>
            <person name="Sorensen J.L."/>
            <person name="Fitzpatrick D.A."/>
            <person name="Frisvad J.C."/>
            <person name="Nielsen K.L."/>
        </authorList>
    </citation>
    <scope>NUCLEOTIDE SEQUENCE</scope>
    <source>
        <strain evidence="1">IBT 17660</strain>
    </source>
</reference>
<sequence>MRRRATCFCFVPPQFPVSGRAVSLLSFPSYAIWVERRHGGDSNAHFLLKLGVGSSILKYHFVPTYCSTKSVSNETYVNM</sequence>
<reference evidence="1" key="1">
    <citation type="submission" date="2022-12" db="EMBL/GenBank/DDBJ databases">
        <authorList>
            <person name="Petersen C."/>
        </authorList>
    </citation>
    <scope>NUCLEOTIDE SEQUENCE</scope>
    <source>
        <strain evidence="1">IBT 17660</strain>
    </source>
</reference>
<dbReference type="AlphaFoldDB" id="A0A9W9WY48"/>
<dbReference type="EMBL" id="JAPWDO010000003">
    <property type="protein sequence ID" value="KAJ5478903.1"/>
    <property type="molecule type" value="Genomic_DNA"/>
</dbReference>